<feature type="region of interest" description="Disordered" evidence="1">
    <location>
        <begin position="1"/>
        <end position="29"/>
    </location>
</feature>
<gene>
    <name evidence="2" type="ORF">E2562_003406</name>
</gene>
<feature type="compositionally biased region" description="Low complexity" evidence="1">
    <location>
        <begin position="14"/>
        <end position="25"/>
    </location>
</feature>
<sequence length="106" mass="11323">MYWWQSQKSISKRGAGPAAPAAAATGVGGGAAGEVAVQKVHHNLAPKPSFHHGAGKLNKLESIKEDINKKADRFIQMTKARLFNQSKSFRQPPAAPPPAGRDGHLF</sequence>
<evidence type="ECO:0000256" key="1">
    <source>
        <dbReference type="SAM" id="MobiDB-lite"/>
    </source>
</evidence>
<dbReference type="AlphaFoldDB" id="A0A6G1EDK8"/>
<reference evidence="2 3" key="1">
    <citation type="submission" date="2019-11" db="EMBL/GenBank/DDBJ databases">
        <title>Whole genome sequence of Oryza granulata.</title>
        <authorList>
            <person name="Li W."/>
        </authorList>
    </citation>
    <scope>NUCLEOTIDE SEQUENCE [LARGE SCALE GENOMIC DNA]</scope>
    <source>
        <strain evidence="3">cv. Menghai</strain>
        <tissue evidence="2">Leaf</tissue>
    </source>
</reference>
<comment type="caution">
    <text evidence="2">The sequence shown here is derived from an EMBL/GenBank/DDBJ whole genome shotgun (WGS) entry which is preliminary data.</text>
</comment>
<evidence type="ECO:0000313" key="2">
    <source>
        <dbReference type="EMBL" id="KAF0923195.1"/>
    </source>
</evidence>
<dbReference type="EMBL" id="SPHZ02000003">
    <property type="protein sequence ID" value="KAF0923195.1"/>
    <property type="molecule type" value="Genomic_DNA"/>
</dbReference>
<feature type="region of interest" description="Disordered" evidence="1">
    <location>
        <begin position="83"/>
        <end position="106"/>
    </location>
</feature>
<organism evidence="2 3">
    <name type="scientific">Oryza meyeriana var. granulata</name>
    <dbReference type="NCBI Taxonomy" id="110450"/>
    <lineage>
        <taxon>Eukaryota</taxon>
        <taxon>Viridiplantae</taxon>
        <taxon>Streptophyta</taxon>
        <taxon>Embryophyta</taxon>
        <taxon>Tracheophyta</taxon>
        <taxon>Spermatophyta</taxon>
        <taxon>Magnoliopsida</taxon>
        <taxon>Liliopsida</taxon>
        <taxon>Poales</taxon>
        <taxon>Poaceae</taxon>
        <taxon>BOP clade</taxon>
        <taxon>Oryzoideae</taxon>
        <taxon>Oryzeae</taxon>
        <taxon>Oryzinae</taxon>
        <taxon>Oryza</taxon>
        <taxon>Oryza meyeriana</taxon>
    </lineage>
</organism>
<protein>
    <submittedName>
        <fullName evidence="2">Uncharacterized protein</fullName>
    </submittedName>
</protein>
<evidence type="ECO:0000313" key="3">
    <source>
        <dbReference type="Proteomes" id="UP000479710"/>
    </source>
</evidence>
<keyword evidence="3" id="KW-1185">Reference proteome</keyword>
<dbReference type="OrthoDB" id="668704at2759"/>
<name>A0A6G1EDK8_9ORYZ</name>
<proteinExistence type="predicted"/>
<dbReference type="Proteomes" id="UP000479710">
    <property type="component" value="Unassembled WGS sequence"/>
</dbReference>
<accession>A0A6G1EDK8</accession>